<evidence type="ECO:0000313" key="1">
    <source>
        <dbReference type="EMBL" id="KAH6933781.1"/>
    </source>
</evidence>
<comment type="caution">
    <text evidence="1">The sequence shown here is derived from an EMBL/GenBank/DDBJ whole genome shotgun (WGS) entry which is preliminary data.</text>
</comment>
<gene>
    <name evidence="1" type="ORF">HPB50_018260</name>
</gene>
<name>A0ACB7SFQ2_HYAAI</name>
<proteinExistence type="predicted"/>
<sequence length="270" mass="30022">MGLSHVQAKVLRTEGTELSQLRHLLRLPPATPLRTLQVPAQATGHKRNQLQRQDTARSSQRPRVLMERQLDMELHSRHLNNHSSRNNQVPTSTEVPAQRRTVRATVLQRVEPRMGRPRVPRDKWADRRSRVVHLTGARAVPPSLLNQVHRRGLPVVTGEGTLDGVEEGLQGACLDHTEVHLGRLREEEQEEAAMADLRPEDLGVLVDMAVAKVVGQACMVIVEEEVASRCVTVFCGPRLNGPPGLARVVQGGDRLHNESRRCQGVLTPCP</sequence>
<evidence type="ECO:0000313" key="2">
    <source>
        <dbReference type="Proteomes" id="UP000821845"/>
    </source>
</evidence>
<accession>A0ACB7SFQ2</accession>
<protein>
    <submittedName>
        <fullName evidence="1">Uncharacterized protein</fullName>
    </submittedName>
</protein>
<keyword evidence="2" id="KW-1185">Reference proteome</keyword>
<dbReference type="Proteomes" id="UP000821845">
    <property type="component" value="Chromosome 4"/>
</dbReference>
<reference evidence="1" key="1">
    <citation type="submission" date="2020-05" db="EMBL/GenBank/DDBJ databases">
        <title>Large-scale comparative analyses of tick genomes elucidate their genetic diversity and vector capacities.</title>
        <authorList>
            <person name="Jia N."/>
            <person name="Wang J."/>
            <person name="Shi W."/>
            <person name="Du L."/>
            <person name="Sun Y."/>
            <person name="Zhan W."/>
            <person name="Jiang J."/>
            <person name="Wang Q."/>
            <person name="Zhang B."/>
            <person name="Ji P."/>
            <person name="Sakyi L.B."/>
            <person name="Cui X."/>
            <person name="Yuan T."/>
            <person name="Jiang B."/>
            <person name="Yang W."/>
            <person name="Lam T.T.-Y."/>
            <person name="Chang Q."/>
            <person name="Ding S."/>
            <person name="Wang X."/>
            <person name="Zhu J."/>
            <person name="Ruan X."/>
            <person name="Zhao L."/>
            <person name="Wei J."/>
            <person name="Que T."/>
            <person name="Du C."/>
            <person name="Cheng J."/>
            <person name="Dai P."/>
            <person name="Han X."/>
            <person name="Huang E."/>
            <person name="Gao Y."/>
            <person name="Liu J."/>
            <person name="Shao H."/>
            <person name="Ye R."/>
            <person name="Li L."/>
            <person name="Wei W."/>
            <person name="Wang X."/>
            <person name="Wang C."/>
            <person name="Yang T."/>
            <person name="Huo Q."/>
            <person name="Li W."/>
            <person name="Guo W."/>
            <person name="Chen H."/>
            <person name="Zhou L."/>
            <person name="Ni X."/>
            <person name="Tian J."/>
            <person name="Zhou Y."/>
            <person name="Sheng Y."/>
            <person name="Liu T."/>
            <person name="Pan Y."/>
            <person name="Xia L."/>
            <person name="Li J."/>
            <person name="Zhao F."/>
            <person name="Cao W."/>
        </authorList>
    </citation>
    <scope>NUCLEOTIDE SEQUENCE</scope>
    <source>
        <strain evidence="1">Hyas-2018</strain>
    </source>
</reference>
<dbReference type="EMBL" id="CM023484">
    <property type="protein sequence ID" value="KAH6933781.1"/>
    <property type="molecule type" value="Genomic_DNA"/>
</dbReference>
<organism evidence="1 2">
    <name type="scientific">Hyalomma asiaticum</name>
    <name type="common">Tick</name>
    <dbReference type="NCBI Taxonomy" id="266040"/>
    <lineage>
        <taxon>Eukaryota</taxon>
        <taxon>Metazoa</taxon>
        <taxon>Ecdysozoa</taxon>
        <taxon>Arthropoda</taxon>
        <taxon>Chelicerata</taxon>
        <taxon>Arachnida</taxon>
        <taxon>Acari</taxon>
        <taxon>Parasitiformes</taxon>
        <taxon>Ixodida</taxon>
        <taxon>Ixodoidea</taxon>
        <taxon>Ixodidae</taxon>
        <taxon>Hyalomminae</taxon>
        <taxon>Hyalomma</taxon>
    </lineage>
</organism>